<dbReference type="Proteomes" id="UP000027195">
    <property type="component" value="Unassembled WGS sequence"/>
</dbReference>
<sequence length="537" mass="59850">MIHSTKALADIHNHVATFLDAFQSIKKSLNEISVLDRCNDETHLARSFACQDAYIADAIHQLEHVIPSLTTPVGKIWSTFSVLGERCNAVAPINHLPNEILINIFDILCTPEFSAPTVDWSDDRVRQSYAISSIVSVSGVCKRWQKIVVEAPSLWGRVEIRDPPYTVAKLCVERSRDVPLTVDMRGDWDADAVAEAFMPSASRWKELSLECLGSVRAGHLISRFNAECDRSSAPLLRVFTLWRESIVGFYGDSGPPEELTCLPLASQLHSLIIKSVPFPSAASTCIRLTNLSISYTEIAVPMFGSALLACTELHTLHLLRVRHDTSTYTSPLVPAILPYLHDLKVEDNTIKISDCVFLRIRAPDLHTLSIRGSYCVDVGTAGGHIGGGHTHPVAQFMEQHTTIQILEIPTYLEEAVFDASVALPDVRTLILEDRISDINFSRHLLYEIPAHAFPQLSELRIESRDYGVLPAIQDFVSTRARVQEGTAPLALSIDCSANWSKREDVERIRAWLAEHTQLKSWSCPVWVSTHTHPPIFK</sequence>
<evidence type="ECO:0000313" key="2">
    <source>
        <dbReference type="EMBL" id="KDQ21091.1"/>
    </source>
</evidence>
<keyword evidence="3" id="KW-1185">Reference proteome</keyword>
<accession>A0A067NBC5</accession>
<dbReference type="EMBL" id="KL198017">
    <property type="protein sequence ID" value="KDQ21091.1"/>
    <property type="molecule type" value="Genomic_DNA"/>
</dbReference>
<name>A0A067NBC5_BOTB1</name>
<dbReference type="InParanoid" id="A0A067NBC5"/>
<dbReference type="SUPFAM" id="SSF52047">
    <property type="entry name" value="RNI-like"/>
    <property type="match status" value="1"/>
</dbReference>
<dbReference type="HOGENOM" id="CLU_433436_0_0_1"/>
<dbReference type="Gene3D" id="1.20.1280.50">
    <property type="match status" value="1"/>
</dbReference>
<reference evidence="3" key="1">
    <citation type="journal article" date="2014" name="Proc. Natl. Acad. Sci. U.S.A.">
        <title>Extensive sampling of basidiomycete genomes demonstrates inadequacy of the white-rot/brown-rot paradigm for wood decay fungi.</title>
        <authorList>
            <person name="Riley R."/>
            <person name="Salamov A.A."/>
            <person name="Brown D.W."/>
            <person name="Nagy L.G."/>
            <person name="Floudas D."/>
            <person name="Held B.W."/>
            <person name="Levasseur A."/>
            <person name="Lombard V."/>
            <person name="Morin E."/>
            <person name="Otillar R."/>
            <person name="Lindquist E.A."/>
            <person name="Sun H."/>
            <person name="LaButti K.M."/>
            <person name="Schmutz J."/>
            <person name="Jabbour D."/>
            <person name="Luo H."/>
            <person name="Baker S.E."/>
            <person name="Pisabarro A.G."/>
            <person name="Walton J.D."/>
            <person name="Blanchette R.A."/>
            <person name="Henrissat B."/>
            <person name="Martin F."/>
            <person name="Cullen D."/>
            <person name="Hibbett D.S."/>
            <person name="Grigoriev I.V."/>
        </authorList>
    </citation>
    <scope>NUCLEOTIDE SEQUENCE [LARGE SCALE GENOMIC DNA]</scope>
    <source>
        <strain evidence="3">FD-172 SS1</strain>
    </source>
</reference>
<dbReference type="Pfam" id="PF12937">
    <property type="entry name" value="F-box-like"/>
    <property type="match status" value="1"/>
</dbReference>
<dbReference type="OrthoDB" id="3161147at2759"/>
<evidence type="ECO:0000259" key="1">
    <source>
        <dbReference type="Pfam" id="PF12937"/>
    </source>
</evidence>
<gene>
    <name evidence="2" type="ORF">BOTBODRAFT_169745</name>
</gene>
<dbReference type="InterPro" id="IPR032675">
    <property type="entry name" value="LRR_dom_sf"/>
</dbReference>
<organism evidence="2 3">
    <name type="scientific">Botryobasidium botryosum (strain FD-172 SS1)</name>
    <dbReference type="NCBI Taxonomy" id="930990"/>
    <lineage>
        <taxon>Eukaryota</taxon>
        <taxon>Fungi</taxon>
        <taxon>Dikarya</taxon>
        <taxon>Basidiomycota</taxon>
        <taxon>Agaricomycotina</taxon>
        <taxon>Agaricomycetes</taxon>
        <taxon>Cantharellales</taxon>
        <taxon>Botryobasidiaceae</taxon>
        <taxon>Botryobasidium</taxon>
    </lineage>
</organism>
<dbReference type="STRING" id="930990.A0A067NBC5"/>
<dbReference type="Gene3D" id="3.80.10.10">
    <property type="entry name" value="Ribonuclease Inhibitor"/>
    <property type="match status" value="1"/>
</dbReference>
<protein>
    <recommendedName>
        <fullName evidence="1">F-box domain-containing protein</fullName>
    </recommendedName>
</protein>
<dbReference type="InterPro" id="IPR001810">
    <property type="entry name" value="F-box_dom"/>
</dbReference>
<evidence type="ECO:0000313" key="3">
    <source>
        <dbReference type="Proteomes" id="UP000027195"/>
    </source>
</evidence>
<proteinExistence type="predicted"/>
<dbReference type="AlphaFoldDB" id="A0A067NBC5"/>
<feature type="domain" description="F-box" evidence="1">
    <location>
        <begin position="93"/>
        <end position="159"/>
    </location>
</feature>